<dbReference type="Gene3D" id="1.10.10.1150">
    <property type="entry name" value="Coenzyme PQQ synthesis protein D (PqqD)"/>
    <property type="match status" value="1"/>
</dbReference>
<reference evidence="2 3" key="1">
    <citation type="submission" date="2019-03" db="EMBL/GenBank/DDBJ databases">
        <title>Genomic Encyclopedia of Type Strains, Phase IV (KMG-IV): sequencing the most valuable type-strain genomes for metagenomic binning, comparative biology and taxonomic classification.</title>
        <authorList>
            <person name="Goeker M."/>
        </authorList>
    </citation>
    <scope>NUCLEOTIDE SEQUENCE [LARGE SCALE GENOMIC DNA]</scope>
    <source>
        <strain evidence="2 3">DSM 45361</strain>
    </source>
</reference>
<gene>
    <name evidence="2" type="ORF">EV186_104474</name>
</gene>
<keyword evidence="3" id="KW-1185">Reference proteome</keyword>
<feature type="domain" description="Lantibiotic dehydratase N-terminal" evidence="1">
    <location>
        <begin position="82"/>
        <end position="516"/>
    </location>
</feature>
<dbReference type="Pfam" id="PF04738">
    <property type="entry name" value="Lant_dehydr_N"/>
    <property type="match status" value="1"/>
</dbReference>
<dbReference type="InterPro" id="IPR006827">
    <property type="entry name" value="Lant_deHydtase_N"/>
</dbReference>
<evidence type="ECO:0000313" key="3">
    <source>
        <dbReference type="Proteomes" id="UP000295444"/>
    </source>
</evidence>
<sequence>MTTVEARPEVDWSAFGPDQPLGDTDYRLFSIGLLRSAGFSASILDRFSAQELAAAVGTQVFTAAYDAAEARESRLLAELAGDEQVRTAIAWQNRTVFDVLDKLDPGYRSKPQKRRDREKALAMYLQRYCSKAETIGSFGPAAWFSIGTGDAPMTIDYGPALVEARKIYFERWAIAELGNWMAVQDGARWWFPPVLRPDVHLDGERLLVPGRGPVRLTPVEARVLALADGNRHADDIAAAIADHIAEPDAAAVVRKVLTKLTRQRLVTWDANIPVNDRAAEVLRRRVDAIGDPDLFFRFDAILVELDAHKARIAEASTSDKLVAALAELDDWFSATTGTQATHSGGKSYAGRTLAYFDATRDVRIDLGSAFFDRFAQPLAVVAAAADWFGNRLADLVEQATAELVRAAAARTKGQVTLADIWTGVLALFWGDDPRPVTTAIAELSAKWARTIGAADLPVDTTRITLDATEVAERARAEFGDRPGRWPHLAVHSPDLQLVAASTDAVNAGDYTVVLGELHACLSTLDLQFLDWTVPSGHGSLRDLVNAGIPGSRHVPLFPVGWRRNSGRFVPTSLGSAERSLGFTRAPVVDRGRVDPAVGIALTADDGQVLATTPDGVTRRLPELLAVLLSMVAADAFKIGLPGRHTPRLAIDDLVVFRESWRIPAAELELPEKPDRHRDYQCVQRWLDTAGVPARVFVKFAGEDKPAFFDLTSPTMVRCFVNLARAALRVDANTVLGLSEPLPDPRESWLSDVNGDRYVSELRLQLCRKEAS</sequence>
<evidence type="ECO:0000313" key="2">
    <source>
        <dbReference type="EMBL" id="TDP96486.1"/>
    </source>
</evidence>
<dbReference type="RefSeq" id="WP_133851830.1">
    <property type="nucleotide sequence ID" value="NZ_SNXZ01000004.1"/>
</dbReference>
<accession>A0A4R6SBU1</accession>
<dbReference type="EMBL" id="SNXZ01000004">
    <property type="protein sequence ID" value="TDP96486.1"/>
    <property type="molecule type" value="Genomic_DNA"/>
</dbReference>
<protein>
    <submittedName>
        <fullName evidence="2">Lantibiotic biosynthesis dehydratase-like protein</fullName>
    </submittedName>
</protein>
<dbReference type="InterPro" id="IPR041881">
    <property type="entry name" value="PqqD_sf"/>
</dbReference>
<dbReference type="OrthoDB" id="8428173at2"/>
<name>A0A4R6SBU1_LABRH</name>
<proteinExistence type="predicted"/>
<organism evidence="2 3">
    <name type="scientific">Labedaea rhizosphaerae</name>
    <dbReference type="NCBI Taxonomy" id="598644"/>
    <lineage>
        <taxon>Bacteria</taxon>
        <taxon>Bacillati</taxon>
        <taxon>Actinomycetota</taxon>
        <taxon>Actinomycetes</taxon>
        <taxon>Pseudonocardiales</taxon>
        <taxon>Pseudonocardiaceae</taxon>
        <taxon>Labedaea</taxon>
    </lineage>
</organism>
<dbReference type="AlphaFoldDB" id="A0A4R6SBU1"/>
<evidence type="ECO:0000259" key="1">
    <source>
        <dbReference type="Pfam" id="PF04738"/>
    </source>
</evidence>
<comment type="caution">
    <text evidence="2">The sequence shown here is derived from an EMBL/GenBank/DDBJ whole genome shotgun (WGS) entry which is preliminary data.</text>
</comment>
<dbReference type="Proteomes" id="UP000295444">
    <property type="component" value="Unassembled WGS sequence"/>
</dbReference>